<dbReference type="EMBL" id="QKZK01000041">
    <property type="protein sequence ID" value="PZX11288.1"/>
    <property type="molecule type" value="Genomic_DNA"/>
</dbReference>
<comment type="caution">
    <text evidence="8">The sequence shown here is derived from an EMBL/GenBank/DDBJ whole genome shotgun (WGS) entry which is preliminary data.</text>
</comment>
<dbReference type="SUPFAM" id="SSF55620">
    <property type="entry name" value="Tetrahydrobiopterin biosynthesis enzymes-like"/>
    <property type="match status" value="1"/>
</dbReference>
<evidence type="ECO:0000256" key="2">
    <source>
        <dbReference type="ARBA" id="ARBA00023235"/>
    </source>
</evidence>
<evidence type="ECO:0000256" key="5">
    <source>
        <dbReference type="ARBA" id="ARBA00044197"/>
    </source>
</evidence>
<dbReference type="EC" id="5.1.99.7" evidence="4"/>
<dbReference type="AlphaFoldDB" id="A0A2W7MTJ3"/>
<feature type="domain" description="Dihydroneopterin aldolase/epimerase" evidence="7">
    <location>
        <begin position="4"/>
        <end position="114"/>
    </location>
</feature>
<name>A0A2W7MTJ3_9BACT</name>
<keyword evidence="9" id="KW-1185">Reference proteome</keyword>
<evidence type="ECO:0000259" key="7">
    <source>
        <dbReference type="SMART" id="SM00905"/>
    </source>
</evidence>
<dbReference type="PANTHER" id="PTHR42844">
    <property type="entry name" value="DIHYDRONEOPTERIN ALDOLASE 1-RELATED"/>
    <property type="match status" value="1"/>
</dbReference>
<dbReference type="GO" id="GO:0006760">
    <property type="term" value="P:folic acid-containing compound metabolic process"/>
    <property type="evidence" value="ECO:0007669"/>
    <property type="project" value="InterPro"/>
</dbReference>
<proteinExistence type="inferred from homology"/>
<dbReference type="NCBIfam" id="TIGR00526">
    <property type="entry name" value="folB_dom"/>
    <property type="match status" value="1"/>
</dbReference>
<dbReference type="InterPro" id="IPR043133">
    <property type="entry name" value="GTP-CH-I_C/QueF"/>
</dbReference>
<dbReference type="PANTHER" id="PTHR42844:SF10">
    <property type="entry name" value="DIHYDRONEOPTERIN TRIPHOSPHATE 2'-EPIMERASE"/>
    <property type="match status" value="1"/>
</dbReference>
<evidence type="ECO:0000256" key="4">
    <source>
        <dbReference type="ARBA" id="ARBA00044039"/>
    </source>
</evidence>
<dbReference type="Pfam" id="PF02152">
    <property type="entry name" value="FolB"/>
    <property type="match status" value="1"/>
</dbReference>
<dbReference type="SMART" id="SM00905">
    <property type="entry name" value="FolB"/>
    <property type="match status" value="1"/>
</dbReference>
<dbReference type="Proteomes" id="UP000249239">
    <property type="component" value="Unassembled WGS sequence"/>
</dbReference>
<sequence>MGTLHIKKLRLRAYIGFNDHETDKLQDVIISYKIDYDSREAAISDNPALALDYKAINKNIIALVDEKRFKLLEALTHSIASVIMTYSQVKTTTVDVEKPNALRFTDNVIFTLTLTRDA</sequence>
<keyword evidence="2" id="KW-0413">Isomerase</keyword>
<dbReference type="Gene3D" id="3.30.1130.10">
    <property type="match status" value="1"/>
</dbReference>
<comment type="catalytic activity">
    <reaction evidence="3">
        <text>7,8-dihydroneopterin 3'-triphosphate = 7,8-dihydromonapterin 3'-triphosphate</text>
        <dbReference type="Rhea" id="RHEA:28346"/>
        <dbReference type="ChEBI" id="CHEBI:58462"/>
        <dbReference type="ChEBI" id="CHEBI:61186"/>
        <dbReference type="EC" id="5.1.99.7"/>
    </reaction>
</comment>
<evidence type="ECO:0000256" key="3">
    <source>
        <dbReference type="ARBA" id="ARBA00043806"/>
    </source>
</evidence>
<dbReference type="RefSeq" id="WP_111446970.1">
    <property type="nucleotide sequence ID" value="NZ_QKZK01000041.1"/>
</dbReference>
<evidence type="ECO:0000313" key="8">
    <source>
        <dbReference type="EMBL" id="PZX11288.1"/>
    </source>
</evidence>
<accession>A0A2W7MTJ3</accession>
<dbReference type="OrthoDB" id="1121389at2"/>
<dbReference type="GO" id="GO:0008719">
    <property type="term" value="F:dihydroneopterin triphosphate 2'-epimerase activity"/>
    <property type="evidence" value="ECO:0007669"/>
    <property type="project" value="UniProtKB-EC"/>
</dbReference>
<evidence type="ECO:0000256" key="6">
    <source>
        <dbReference type="ARBA" id="ARBA00044306"/>
    </source>
</evidence>
<protein>
    <recommendedName>
        <fullName evidence="5">Dihydroneopterin triphosphate 2'-epimerase</fullName>
        <ecNumber evidence="4">5.1.99.7</ecNumber>
    </recommendedName>
    <alternativeName>
        <fullName evidence="6">D-erythro-7,8-dihydroneopterin triphosphate epimerase</fullName>
    </alternativeName>
</protein>
<evidence type="ECO:0000313" key="9">
    <source>
        <dbReference type="Proteomes" id="UP000249239"/>
    </source>
</evidence>
<organism evidence="8 9">
    <name type="scientific">Breznakibacter xylanolyticus</name>
    <dbReference type="NCBI Taxonomy" id="990"/>
    <lineage>
        <taxon>Bacteria</taxon>
        <taxon>Pseudomonadati</taxon>
        <taxon>Bacteroidota</taxon>
        <taxon>Bacteroidia</taxon>
        <taxon>Marinilabiliales</taxon>
        <taxon>Marinilabiliaceae</taxon>
        <taxon>Breznakibacter</taxon>
    </lineage>
</organism>
<dbReference type="GO" id="GO:0004150">
    <property type="term" value="F:dihydroneopterin aldolase activity"/>
    <property type="evidence" value="ECO:0007669"/>
    <property type="project" value="InterPro"/>
</dbReference>
<dbReference type="InterPro" id="IPR006156">
    <property type="entry name" value="Dihydroneopterin_aldolase"/>
</dbReference>
<gene>
    <name evidence="8" type="ORF">LX69_03171</name>
</gene>
<dbReference type="InterPro" id="IPR006157">
    <property type="entry name" value="FolB_dom"/>
</dbReference>
<dbReference type="GO" id="GO:0005829">
    <property type="term" value="C:cytosol"/>
    <property type="evidence" value="ECO:0007669"/>
    <property type="project" value="TreeGrafter"/>
</dbReference>
<evidence type="ECO:0000256" key="1">
    <source>
        <dbReference type="ARBA" id="ARBA00005708"/>
    </source>
</evidence>
<reference evidence="8 9" key="1">
    <citation type="submission" date="2018-06" db="EMBL/GenBank/DDBJ databases">
        <title>Genomic Encyclopedia of Archaeal and Bacterial Type Strains, Phase II (KMG-II): from individual species to whole genera.</title>
        <authorList>
            <person name="Goeker M."/>
        </authorList>
    </citation>
    <scope>NUCLEOTIDE SEQUENCE [LARGE SCALE GENOMIC DNA]</scope>
    <source>
        <strain evidence="8 9">DSM 6779</strain>
    </source>
</reference>
<comment type="similarity">
    <text evidence="1">Belongs to the DHNA family.</text>
</comment>